<dbReference type="SUPFAM" id="SSF53335">
    <property type="entry name" value="S-adenosyl-L-methionine-dependent methyltransferases"/>
    <property type="match status" value="1"/>
</dbReference>
<dbReference type="Pfam" id="PF05175">
    <property type="entry name" value="MTS"/>
    <property type="match status" value="1"/>
</dbReference>
<dbReference type="Gene3D" id="1.10.238.10">
    <property type="entry name" value="EF-hand"/>
    <property type="match status" value="1"/>
</dbReference>
<dbReference type="InterPro" id="IPR005821">
    <property type="entry name" value="Ion_trans_dom"/>
</dbReference>
<dbReference type="GO" id="GO:0005829">
    <property type="term" value="C:cytosol"/>
    <property type="evidence" value="ECO:0007669"/>
    <property type="project" value="TreeGrafter"/>
</dbReference>
<keyword evidence="6 9" id="KW-0472">Membrane</keyword>
<evidence type="ECO:0000256" key="9">
    <source>
        <dbReference type="SAM" id="Phobius"/>
    </source>
</evidence>
<protein>
    <submittedName>
        <fullName evidence="14">ADP-ribose pyrophosphatase (ADP-ribos e diphosphatase) (ADP-ribose phosphohydrolase) (Adenosine diphosphoribose pyrophosphatase) (ADPR-PPase)</fullName>
    </submittedName>
</protein>
<keyword evidence="2 9" id="KW-0812">Transmembrane</keyword>
<name>A0A9P1GP14_9DINO</name>
<dbReference type="InterPro" id="IPR003774">
    <property type="entry name" value="AlgH-like"/>
</dbReference>
<dbReference type="Gene3D" id="1.20.120.350">
    <property type="entry name" value="Voltage-gated potassium channels. Chain C"/>
    <property type="match status" value="1"/>
</dbReference>
<dbReference type="OrthoDB" id="447842at2759"/>
<feature type="region of interest" description="Disordered" evidence="8">
    <location>
        <begin position="1489"/>
        <end position="1520"/>
    </location>
</feature>
<dbReference type="Pfam" id="PF02622">
    <property type="entry name" value="DUF179"/>
    <property type="match status" value="1"/>
</dbReference>
<evidence type="ECO:0000256" key="6">
    <source>
        <dbReference type="ARBA" id="ARBA00023136"/>
    </source>
</evidence>
<dbReference type="SUPFAM" id="SSF55811">
    <property type="entry name" value="Nudix"/>
    <property type="match status" value="1"/>
</dbReference>
<feature type="chain" id="PRO_5043272981" evidence="10">
    <location>
        <begin position="30"/>
        <end position="2013"/>
    </location>
</feature>
<dbReference type="PROSITE" id="PS00893">
    <property type="entry name" value="NUDIX_BOX"/>
    <property type="match status" value="1"/>
</dbReference>
<dbReference type="PROSITE" id="PS00018">
    <property type="entry name" value="EF_HAND_1"/>
    <property type="match status" value="1"/>
</dbReference>
<reference evidence="13" key="1">
    <citation type="submission" date="2022-10" db="EMBL/GenBank/DDBJ databases">
        <authorList>
            <person name="Chen Y."/>
            <person name="Dougan E. K."/>
            <person name="Chan C."/>
            <person name="Rhodes N."/>
            <person name="Thang M."/>
        </authorList>
    </citation>
    <scope>NUCLEOTIDE SEQUENCE</scope>
</reference>
<dbReference type="InterPro" id="IPR002048">
    <property type="entry name" value="EF_hand_dom"/>
</dbReference>
<dbReference type="Proteomes" id="UP001152797">
    <property type="component" value="Unassembled WGS sequence"/>
</dbReference>
<dbReference type="InterPro" id="IPR011992">
    <property type="entry name" value="EF-hand-dom_pair"/>
</dbReference>
<feature type="coiled-coil region" evidence="7">
    <location>
        <begin position="1862"/>
        <end position="1895"/>
    </location>
</feature>
<dbReference type="InterPro" id="IPR000086">
    <property type="entry name" value="NUDIX_hydrolase_dom"/>
</dbReference>
<dbReference type="CDD" id="cd02440">
    <property type="entry name" value="AdoMet_MTases"/>
    <property type="match status" value="1"/>
</dbReference>
<dbReference type="GO" id="GO:0005509">
    <property type="term" value="F:calcium ion binding"/>
    <property type="evidence" value="ECO:0007669"/>
    <property type="project" value="InterPro"/>
</dbReference>
<organism evidence="13">
    <name type="scientific">Cladocopium goreaui</name>
    <dbReference type="NCBI Taxonomy" id="2562237"/>
    <lineage>
        <taxon>Eukaryota</taxon>
        <taxon>Sar</taxon>
        <taxon>Alveolata</taxon>
        <taxon>Dinophyceae</taxon>
        <taxon>Suessiales</taxon>
        <taxon>Symbiodiniaceae</taxon>
        <taxon>Cladocopium</taxon>
    </lineage>
</organism>
<dbReference type="EMBL" id="CAMXCT010006692">
    <property type="protein sequence ID" value="CAI4018404.1"/>
    <property type="molecule type" value="Genomic_DNA"/>
</dbReference>
<evidence type="ECO:0000256" key="4">
    <source>
        <dbReference type="ARBA" id="ARBA00022837"/>
    </source>
</evidence>
<keyword evidence="5 9" id="KW-1133">Transmembrane helix</keyword>
<dbReference type="Pfam" id="PF00293">
    <property type="entry name" value="NUDIX"/>
    <property type="match status" value="1"/>
</dbReference>
<dbReference type="EMBL" id="CAMXCT020006692">
    <property type="protein sequence ID" value="CAL1171779.1"/>
    <property type="molecule type" value="Genomic_DNA"/>
</dbReference>
<evidence type="ECO:0000256" key="1">
    <source>
        <dbReference type="ARBA" id="ARBA00004141"/>
    </source>
</evidence>
<dbReference type="SUPFAM" id="SSF143456">
    <property type="entry name" value="VC0467-like"/>
    <property type="match status" value="1"/>
</dbReference>
<feature type="transmembrane region" description="Helical" evidence="9">
    <location>
        <begin position="1603"/>
        <end position="1622"/>
    </location>
</feature>
<dbReference type="InterPro" id="IPR029063">
    <property type="entry name" value="SAM-dependent_MTases_sf"/>
</dbReference>
<dbReference type="PANTHER" id="PTHR30327:SF1">
    <property type="entry name" value="UPF0301 PROTEIN YQGE"/>
    <property type="match status" value="1"/>
</dbReference>
<dbReference type="CDD" id="cd18873">
    <property type="entry name" value="NUDIX_NadM_like"/>
    <property type="match status" value="1"/>
</dbReference>
<evidence type="ECO:0000256" key="10">
    <source>
        <dbReference type="SAM" id="SignalP"/>
    </source>
</evidence>
<comment type="subcellular location">
    <subcellularLocation>
        <location evidence="1">Membrane</location>
        <topology evidence="1">Multi-pass membrane protein</topology>
    </subcellularLocation>
</comment>
<keyword evidence="3" id="KW-0378">Hydrolase</keyword>
<dbReference type="PROSITE" id="PS51462">
    <property type="entry name" value="NUDIX"/>
    <property type="match status" value="1"/>
</dbReference>
<dbReference type="GO" id="GO:0016787">
    <property type="term" value="F:hydrolase activity"/>
    <property type="evidence" value="ECO:0007669"/>
    <property type="project" value="UniProtKB-KW"/>
</dbReference>
<dbReference type="GO" id="GO:0005216">
    <property type="term" value="F:monoatomic ion channel activity"/>
    <property type="evidence" value="ECO:0007669"/>
    <property type="project" value="InterPro"/>
</dbReference>
<dbReference type="PROSITE" id="PS00092">
    <property type="entry name" value="N6_MTASE"/>
    <property type="match status" value="1"/>
</dbReference>
<evidence type="ECO:0000256" key="2">
    <source>
        <dbReference type="ARBA" id="ARBA00022692"/>
    </source>
</evidence>
<dbReference type="Gene3D" id="3.40.50.150">
    <property type="entry name" value="Vaccinia Virus protein VP39"/>
    <property type="match status" value="1"/>
</dbReference>
<dbReference type="SUPFAM" id="SSF81324">
    <property type="entry name" value="Voltage-gated potassium channels"/>
    <property type="match status" value="1"/>
</dbReference>
<dbReference type="SUPFAM" id="SSF47473">
    <property type="entry name" value="EF-hand"/>
    <property type="match status" value="1"/>
</dbReference>
<proteinExistence type="predicted"/>
<evidence type="ECO:0000256" key="3">
    <source>
        <dbReference type="ARBA" id="ARBA00022801"/>
    </source>
</evidence>
<feature type="transmembrane region" description="Helical" evidence="9">
    <location>
        <begin position="1825"/>
        <end position="1848"/>
    </location>
</feature>
<reference evidence="14 15" key="2">
    <citation type="submission" date="2024-05" db="EMBL/GenBank/DDBJ databases">
        <authorList>
            <person name="Chen Y."/>
            <person name="Shah S."/>
            <person name="Dougan E. K."/>
            <person name="Thang M."/>
            <person name="Chan C."/>
        </authorList>
    </citation>
    <scope>NUCLEOTIDE SEQUENCE [LARGE SCALE GENOMIC DNA]</scope>
</reference>
<evidence type="ECO:0000259" key="12">
    <source>
        <dbReference type="PROSITE" id="PS51462"/>
    </source>
</evidence>
<evidence type="ECO:0000313" key="13">
    <source>
        <dbReference type="EMBL" id="CAI4018404.1"/>
    </source>
</evidence>
<keyword evidence="15" id="KW-1185">Reference proteome</keyword>
<evidence type="ECO:0000256" key="5">
    <source>
        <dbReference type="ARBA" id="ARBA00022989"/>
    </source>
</evidence>
<feature type="region of interest" description="Disordered" evidence="8">
    <location>
        <begin position="1527"/>
        <end position="1546"/>
    </location>
</feature>
<keyword evidence="7" id="KW-0175">Coiled coil</keyword>
<comment type="caution">
    <text evidence="13">The sequence shown here is derived from an EMBL/GenBank/DDBJ whole genome shotgun (WGS) entry which is preliminary data.</text>
</comment>
<dbReference type="Gene3D" id="3.40.1740.10">
    <property type="entry name" value="VC0467-like"/>
    <property type="match status" value="1"/>
</dbReference>
<dbReference type="InterPro" id="IPR018247">
    <property type="entry name" value="EF_Hand_1_Ca_BS"/>
</dbReference>
<dbReference type="GO" id="GO:0032259">
    <property type="term" value="P:methylation"/>
    <property type="evidence" value="ECO:0007669"/>
    <property type="project" value="InterPro"/>
</dbReference>
<dbReference type="Gene3D" id="1.10.287.70">
    <property type="match status" value="1"/>
</dbReference>
<evidence type="ECO:0000313" key="15">
    <source>
        <dbReference type="Proteomes" id="UP001152797"/>
    </source>
</evidence>
<keyword evidence="10" id="KW-0732">Signal</keyword>
<dbReference type="GO" id="GO:0003676">
    <property type="term" value="F:nucleic acid binding"/>
    <property type="evidence" value="ECO:0007669"/>
    <property type="project" value="InterPro"/>
</dbReference>
<evidence type="ECO:0000256" key="7">
    <source>
        <dbReference type="SAM" id="Coils"/>
    </source>
</evidence>
<dbReference type="EMBL" id="CAMXCT030006692">
    <property type="protein sequence ID" value="CAL4805716.1"/>
    <property type="molecule type" value="Genomic_DNA"/>
</dbReference>
<feature type="transmembrane region" description="Helical" evidence="9">
    <location>
        <begin position="1637"/>
        <end position="1663"/>
    </location>
</feature>
<accession>A0A9P1GP14</accession>
<dbReference type="Pfam" id="PF00520">
    <property type="entry name" value="Ion_trans"/>
    <property type="match status" value="1"/>
</dbReference>
<dbReference type="GO" id="GO:0016020">
    <property type="term" value="C:membrane"/>
    <property type="evidence" value="ECO:0007669"/>
    <property type="project" value="UniProtKB-SubCell"/>
</dbReference>
<feature type="signal peptide" evidence="10">
    <location>
        <begin position="1"/>
        <end position="29"/>
    </location>
</feature>
<evidence type="ECO:0000256" key="8">
    <source>
        <dbReference type="SAM" id="MobiDB-lite"/>
    </source>
</evidence>
<sequence>MDARPSRNAFPRRCFAVAALLVCLGSLNAFVGRQVTPRSLQRLVRRRSESLRDWRDFRARLVQGSRSTTSSDGSAPEGPKTDGWAYSTDLLEQGSVLLSVPGDYWALRRQYFAKVVMLIVDHDDQGTVGVVLNRPTELTAADVDLSDSELFTDSLFQFLGLTQGLKDWKVWFGGDCEGLECAGRSPRHFCLHTMERFAGNSNRVINGVYIMSFRQAKLLVVTGQAKKEDFMLVVGYTGWSRGQLQDELNRGDAWILGAADGALLLGDDSAEDGAPLQGRLERLNRREDSSGGLGDGVNAWWRLYETFRPNELKKVDREEEAHNSQMIRRWVDAYLRPREMLRSMSLHLVEAGSILRGSATHWRLGRPEGSWPSRNKDPWMVPGQYLHKAVLVLLSDCTPRDPAALVLLNGPCIGHTAEGHEVFFGGPGTGAEARCVVPLPRGAVLGRFSLPPGVLHEHARMAQLMEMPRPERWLGAGGARGFFGKYDTGVLAVSSGSLGKLETLKEVKVSLEGDRLPGLGFRLEAPRSFRRLMQKDHDALQRRFKDGVTDAAHALSTWGGRTEHQAQLAQFDGLTLHVPPGAMALLTITRGKPPFQGCLALPGGFVERDESPMLAAQRELQEETNVMGLPLVELGVWDTPGRDPRGLVSTTAFMALAPDQSCKAGDDAATAQYQALSQVAACSWSFDHRDIVTAALHRLAGADTALDPTGDAERMQRVVKAAATALSCFEGVFVPRRSALPIVQAAHAACQGFADGRLLDCGTGSGCIALALLRRLPRVTAVAIDADPNAVACATRNAKDLNLAGRCEVHQLRFSELHDLNAAEPQRFSVAVSNPPYLPKRLMEHVGFARELQSQSVHAFAAGEDGLGAYEELAQNLPQVLRDSAVVVMGCQPGKAEWAAQPFVSRGYEARSRLLAIRTRPANPGDAAVHQILSETTDPDGPSFLARLCWCQCAPIPRKDAGIKDIEAISAFAGVTLQSGSHATAGSLETLRWGDYDAATRTLRTTGFGGWSLPYNTGTWTEPINPIWCFLLTLGRIGNATYEFKFSEDFQRADIIGRGNLLVFCCCCCPCIPPWFSLPECLIKNYMVQADSSVRGDHFERYSGFCGQEPRYYYDAWRVAGGDLADLDDFLDLLAVYTIDGQGTRWTRLVDELAPAQDKAPAVAIGDPWPNPCALRAAKSDGFGDGSKFNQVFKGHWPDEKGMEGDHFNDLARSLTRTEYQRIGDARSFAGEPPAWQFTGKPFRTQGETLRSREARLGCGITPRIYPAPVGTINEELATSRASMQTFGTRFFFRFATMAIAAQAGHSMRKREPVDETERLRKEPVYWHQHDHDRSASGRKELRSYPIAGCSTARLGHTKKPSFLRTQINGDRPAWMRGEDALPGGWCFTPANARFAREVHFTSSFKGDFKSVSRTQRPETVASRMKKAEQDPFHEILQRMESHFTSQGDLLENLNQQLQKVIADGVGHWPSQGSDESVEAPRASPLVLHDEPLQPEHPIERSSERAKLQQNRHSMDSKESKISLGLDSNMTHEPHQAQQRRSEEHGISSVATFVTQEIRRQERVARQAARKLTEQKLSSINAAMYWSQRPKEENFAHRIINSWWFVNGISSVIVINMILLGVEVDLAASIGQENVPVWYGVVNATAVGIFVIELSLTFLAIGIRKFFCGKNRAWNIFDFCIISLSLLETSTELWQQAIAREQVSTSQLRFFRSVRLVRALRGVRMVRLLRYVGALRTLVLSIASSMASLFWTLVLLVLIFYTFGIMFTQLVSDYCRYEVGSATMAGCVDKVGVYWSSLPESMLTLFMTISGGVNWGETFRPLIDISIFAVMCHIIFTTIAVLAVVNVVTGVFCTTAMESAAADKEIATMKQLKKKNAQLEDLRNAFEEIVDAESNTVNIGDFEKAMRSDKFRHFLESMSISTEDISTLFTIMDSDQSGLIDLEEFVQGCLQLHGPAKSLQLAKMSFENKITRQAMKSMATSLMEVRAQLDRMSRKALLPRKRRSQLRQPVCSI</sequence>
<dbReference type="GO" id="GO:0008757">
    <property type="term" value="F:S-adenosylmethionine-dependent methyltransferase activity"/>
    <property type="evidence" value="ECO:0007669"/>
    <property type="project" value="UniProtKB-ARBA"/>
</dbReference>
<dbReference type="InterPro" id="IPR020084">
    <property type="entry name" value="NUDIX_hydrolase_CS"/>
</dbReference>
<dbReference type="PANTHER" id="PTHR30327">
    <property type="entry name" value="UNCHARACTERIZED PROTEIN YQGE"/>
    <property type="match status" value="1"/>
</dbReference>
<feature type="compositionally biased region" description="Basic and acidic residues" evidence="8">
    <location>
        <begin position="1530"/>
        <end position="1546"/>
    </location>
</feature>
<keyword evidence="4" id="KW-0106">Calcium</keyword>
<feature type="domain" description="Nudix hydrolase" evidence="12">
    <location>
        <begin position="514"/>
        <end position="696"/>
    </location>
</feature>
<dbReference type="InterPro" id="IPR007848">
    <property type="entry name" value="Small_mtfrase_dom"/>
</dbReference>
<dbReference type="InterPro" id="IPR015797">
    <property type="entry name" value="NUDIX_hydrolase-like_dom_sf"/>
</dbReference>
<feature type="transmembrane region" description="Helical" evidence="9">
    <location>
        <begin position="1792"/>
        <end position="1813"/>
    </location>
</feature>
<feature type="transmembrane region" description="Helical" evidence="9">
    <location>
        <begin position="1750"/>
        <end position="1771"/>
    </location>
</feature>
<feature type="domain" description="EF-hand" evidence="11">
    <location>
        <begin position="1920"/>
        <end position="1955"/>
    </location>
</feature>
<dbReference type="Gene3D" id="3.90.79.10">
    <property type="entry name" value="Nucleoside Triphosphate Pyrophosphohydrolase"/>
    <property type="match status" value="1"/>
</dbReference>
<evidence type="ECO:0000313" key="14">
    <source>
        <dbReference type="EMBL" id="CAL4805716.1"/>
    </source>
</evidence>
<gene>
    <name evidence="13" type="ORF">C1SCF055_LOCUS42973</name>
</gene>
<dbReference type="PROSITE" id="PS50222">
    <property type="entry name" value="EF_HAND_2"/>
    <property type="match status" value="1"/>
</dbReference>
<dbReference type="InterPro" id="IPR002052">
    <property type="entry name" value="DNA_methylase_N6_adenine_CS"/>
</dbReference>
<evidence type="ECO:0000259" key="11">
    <source>
        <dbReference type="PROSITE" id="PS50222"/>
    </source>
</evidence>
<dbReference type="InterPro" id="IPR027359">
    <property type="entry name" value="Volt_channel_dom_sf"/>
</dbReference>